<dbReference type="PIRSF" id="PIRSF005902">
    <property type="entry name" value="DNase_TatD"/>
    <property type="match status" value="1"/>
</dbReference>
<feature type="binding site" evidence="3">
    <location>
        <position position="201"/>
    </location>
    <ligand>
        <name>a divalent metal cation</name>
        <dbReference type="ChEBI" id="CHEBI:60240"/>
        <label>1</label>
    </ligand>
</feature>
<dbReference type="GO" id="GO:0004536">
    <property type="term" value="F:DNA nuclease activity"/>
    <property type="evidence" value="ECO:0007669"/>
    <property type="project" value="InterPro"/>
</dbReference>
<dbReference type="PROSITE" id="PS01091">
    <property type="entry name" value="TATD_3"/>
    <property type="match status" value="1"/>
</dbReference>
<dbReference type="InterPro" id="IPR018228">
    <property type="entry name" value="DNase_TatD-rel_CS"/>
</dbReference>
<feature type="binding site" evidence="3">
    <location>
        <position position="128"/>
    </location>
    <ligand>
        <name>a divalent metal cation</name>
        <dbReference type="ChEBI" id="CHEBI:60240"/>
        <label>2</label>
    </ligand>
</feature>
<evidence type="ECO:0000313" key="4">
    <source>
        <dbReference type="EMBL" id="TMI78750.1"/>
    </source>
</evidence>
<organism evidence="4 5">
    <name type="scientific">Candidatus Segetimicrobium genomatis</name>
    <dbReference type="NCBI Taxonomy" id="2569760"/>
    <lineage>
        <taxon>Bacteria</taxon>
        <taxon>Bacillati</taxon>
        <taxon>Candidatus Sysuimicrobiota</taxon>
        <taxon>Candidatus Sysuimicrobiia</taxon>
        <taxon>Candidatus Sysuimicrobiales</taxon>
        <taxon>Candidatus Segetimicrobiaceae</taxon>
        <taxon>Candidatus Segetimicrobium</taxon>
    </lineage>
</organism>
<dbReference type="CDD" id="cd01310">
    <property type="entry name" value="TatD_DNAse"/>
    <property type="match status" value="1"/>
</dbReference>
<dbReference type="PANTHER" id="PTHR46124:SF2">
    <property type="entry name" value="D-AMINOACYL-TRNA DEACYLASE"/>
    <property type="match status" value="1"/>
</dbReference>
<dbReference type="Gene3D" id="3.20.20.140">
    <property type="entry name" value="Metal-dependent hydrolases"/>
    <property type="match status" value="1"/>
</dbReference>
<comment type="caution">
    <text evidence="4">The sequence shown here is derived from an EMBL/GenBank/DDBJ whole genome shotgun (WGS) entry which is preliminary data.</text>
</comment>
<proteinExistence type="predicted"/>
<name>A0A537J5D9_9BACT</name>
<dbReference type="Proteomes" id="UP000318093">
    <property type="component" value="Unassembled WGS sequence"/>
</dbReference>
<reference evidence="4 5" key="1">
    <citation type="journal article" date="2019" name="Nat. Microbiol.">
        <title>Mediterranean grassland soil C-N compound turnover is dependent on rainfall and depth, and is mediated by genomically divergent microorganisms.</title>
        <authorList>
            <person name="Diamond S."/>
            <person name="Andeer P.F."/>
            <person name="Li Z."/>
            <person name="Crits-Christoph A."/>
            <person name="Burstein D."/>
            <person name="Anantharaman K."/>
            <person name="Lane K.R."/>
            <person name="Thomas B.C."/>
            <person name="Pan C."/>
            <person name="Northen T.R."/>
            <person name="Banfield J.F."/>
        </authorList>
    </citation>
    <scope>NUCLEOTIDE SEQUENCE [LARGE SCALE GENOMIC DNA]</scope>
    <source>
        <strain evidence="4">NP_6</strain>
    </source>
</reference>
<feature type="binding site" evidence="3">
    <location>
        <position position="151"/>
    </location>
    <ligand>
        <name>a divalent metal cation</name>
        <dbReference type="ChEBI" id="CHEBI:60240"/>
        <label>2</label>
    </ligand>
</feature>
<evidence type="ECO:0000313" key="5">
    <source>
        <dbReference type="Proteomes" id="UP000318093"/>
    </source>
</evidence>
<dbReference type="InterPro" id="IPR015991">
    <property type="entry name" value="TatD/YcfH-like"/>
</dbReference>
<evidence type="ECO:0000256" key="1">
    <source>
        <dbReference type="ARBA" id="ARBA00022723"/>
    </source>
</evidence>
<accession>A0A537J5D9</accession>
<keyword evidence="2" id="KW-0378">Hydrolase</keyword>
<feature type="binding site" evidence="3">
    <location>
        <position position="92"/>
    </location>
    <ligand>
        <name>a divalent metal cation</name>
        <dbReference type="ChEBI" id="CHEBI:60240"/>
        <label>1</label>
    </ligand>
</feature>
<dbReference type="InterPro" id="IPR032466">
    <property type="entry name" value="Metal_Hydrolase"/>
</dbReference>
<dbReference type="FunFam" id="3.20.20.140:FF:000005">
    <property type="entry name" value="TatD family hydrolase"/>
    <property type="match status" value="1"/>
</dbReference>
<dbReference type="Pfam" id="PF01026">
    <property type="entry name" value="TatD_DNase"/>
    <property type="match status" value="1"/>
</dbReference>
<feature type="binding site" evidence="3">
    <location>
        <position position="6"/>
    </location>
    <ligand>
        <name>a divalent metal cation</name>
        <dbReference type="ChEBI" id="CHEBI:60240"/>
        <label>1</label>
    </ligand>
</feature>
<dbReference type="GO" id="GO:0016788">
    <property type="term" value="F:hydrolase activity, acting on ester bonds"/>
    <property type="evidence" value="ECO:0007669"/>
    <property type="project" value="InterPro"/>
</dbReference>
<protein>
    <submittedName>
        <fullName evidence="4">TatD family deoxyribonuclease</fullName>
    </submittedName>
</protein>
<dbReference type="EMBL" id="VBAN01000388">
    <property type="protein sequence ID" value="TMI78750.1"/>
    <property type="molecule type" value="Genomic_DNA"/>
</dbReference>
<dbReference type="NCBIfam" id="TIGR00010">
    <property type="entry name" value="YchF/TatD family DNA exonuclease"/>
    <property type="match status" value="1"/>
</dbReference>
<dbReference type="GO" id="GO:0046872">
    <property type="term" value="F:metal ion binding"/>
    <property type="evidence" value="ECO:0007669"/>
    <property type="project" value="UniProtKB-KW"/>
</dbReference>
<dbReference type="GO" id="GO:0005829">
    <property type="term" value="C:cytosol"/>
    <property type="evidence" value="ECO:0007669"/>
    <property type="project" value="TreeGrafter"/>
</dbReference>
<sequence>MWVDAHLHLDAPEFDADREAVIARAVAAGVGLMVSAGTSVEGSRRAVALAEQYPNVRAAVGIHPSAAEDATPGGLDALAALARRPRVLAVGEVGLDYYREGVERRRQIDAFRAQIRMAREADLPLVVHDRDAHADVDRILEDEGATKVVLHCFTGTPERALRCAAAGWMLSLAGPVTFANAGALREVATCIPIGHLLLETDAPYLAPAPVRGRRCEPSFLVHTARVVAALREMDGDALASRIADNARRIFSVDGTPERPAGR</sequence>
<dbReference type="AlphaFoldDB" id="A0A537J5D9"/>
<evidence type="ECO:0000256" key="3">
    <source>
        <dbReference type="PIRSR" id="PIRSR005902-1"/>
    </source>
</evidence>
<evidence type="ECO:0000256" key="2">
    <source>
        <dbReference type="ARBA" id="ARBA00022801"/>
    </source>
</evidence>
<dbReference type="InterPro" id="IPR001130">
    <property type="entry name" value="TatD-like"/>
</dbReference>
<dbReference type="PANTHER" id="PTHR46124">
    <property type="entry name" value="D-AMINOACYL-TRNA DEACYLASE"/>
    <property type="match status" value="1"/>
</dbReference>
<keyword evidence="1 3" id="KW-0479">Metal-binding</keyword>
<gene>
    <name evidence="4" type="ORF">E6H03_11485</name>
</gene>
<feature type="binding site" evidence="3">
    <location>
        <position position="8"/>
    </location>
    <ligand>
        <name>a divalent metal cation</name>
        <dbReference type="ChEBI" id="CHEBI:60240"/>
        <label>1</label>
    </ligand>
</feature>
<dbReference type="SUPFAM" id="SSF51556">
    <property type="entry name" value="Metallo-dependent hydrolases"/>
    <property type="match status" value="1"/>
</dbReference>